<gene>
    <name evidence="1" type="ORF">AS202_17755</name>
</gene>
<name>A0A0S7EGX1_9FLAO</name>
<accession>A0A0S7EGX1</accession>
<protein>
    <submittedName>
        <fullName evidence="1">Uncharacterized protein</fullName>
    </submittedName>
</protein>
<dbReference type="Gene3D" id="3.40.1580.10">
    <property type="entry name" value="SMI1/KNR4-like"/>
    <property type="match status" value="1"/>
</dbReference>
<reference evidence="1 2" key="1">
    <citation type="journal article" date="2016" name="J. Zhejiang Univ. Sci. B">
        <title>Antibiotic resistance mechanisms of Myroides sp.</title>
        <authorList>
            <person name="Hu S."/>
            <person name="Yuan S."/>
            <person name="Qu H."/>
            <person name="Jiang T."/>
            <person name="Zhou Y."/>
            <person name="Wang M."/>
            <person name="Ming D."/>
        </authorList>
    </citation>
    <scope>NUCLEOTIDE SEQUENCE [LARGE SCALE GENOMIC DNA]</scope>
    <source>
        <strain evidence="1 2">PR63039</strain>
    </source>
</reference>
<evidence type="ECO:0000313" key="2">
    <source>
        <dbReference type="Proteomes" id="UP000069030"/>
    </source>
</evidence>
<dbReference type="EMBL" id="CP013690">
    <property type="protein sequence ID" value="ALU27881.1"/>
    <property type="molecule type" value="Genomic_DNA"/>
</dbReference>
<organism evidence="1 2">
    <name type="scientific">Myroides odoratimimus</name>
    <dbReference type="NCBI Taxonomy" id="76832"/>
    <lineage>
        <taxon>Bacteria</taxon>
        <taxon>Pseudomonadati</taxon>
        <taxon>Bacteroidota</taxon>
        <taxon>Flavobacteriia</taxon>
        <taxon>Flavobacteriales</taxon>
        <taxon>Flavobacteriaceae</taxon>
        <taxon>Myroides</taxon>
    </lineage>
</organism>
<dbReference type="RefSeq" id="WP_006258252.1">
    <property type="nucleotide sequence ID" value="NZ_BCMQ01000047.1"/>
</dbReference>
<sequence length="186" mass="21362">MRLFEIEEVSVFLEKKFADVDKDIISELLLIPYKGSKEEVLRLKEYLNITILPEEFEDFIMRYNLGNLTLANIQFGSGGNYINRLINLNNKDNYWYQDCLSIDAMVVGLGDPYTILLSLKEGVVYVVSSEISFDDKVIVAPSFDSFIQGLGTSIYAKASGREESFLSLIENKFGVNTRFFWEEILY</sequence>
<dbReference type="KEGG" id="mod:AS202_17755"/>
<dbReference type="Proteomes" id="UP000069030">
    <property type="component" value="Chromosome"/>
</dbReference>
<dbReference type="AlphaFoldDB" id="A0A0S7EGX1"/>
<dbReference type="InterPro" id="IPR018958">
    <property type="entry name" value="Knr4/Smi1-like_dom"/>
</dbReference>
<evidence type="ECO:0000313" key="1">
    <source>
        <dbReference type="EMBL" id="ALU27881.1"/>
    </source>
</evidence>
<proteinExistence type="predicted"/>
<dbReference type="Pfam" id="PF09346">
    <property type="entry name" value="SMI1_KNR4"/>
    <property type="match status" value="1"/>
</dbReference>
<dbReference type="InterPro" id="IPR037883">
    <property type="entry name" value="Knr4/Smi1-like_sf"/>
</dbReference>
<dbReference type="eggNOG" id="ENOG5031ZJ0">
    <property type="taxonomic scope" value="Bacteria"/>
</dbReference>
<dbReference type="SUPFAM" id="SSF160631">
    <property type="entry name" value="SMI1/KNR4-like"/>
    <property type="match status" value="1"/>
</dbReference>